<feature type="domain" description="HTH araC/xylS-type" evidence="1">
    <location>
        <begin position="1"/>
        <end position="40"/>
    </location>
</feature>
<proteinExistence type="predicted"/>
<evidence type="ECO:0000259" key="1">
    <source>
        <dbReference type="PROSITE" id="PS01124"/>
    </source>
</evidence>
<evidence type="ECO:0000313" key="2">
    <source>
        <dbReference type="EMBL" id="MDQ0495198.1"/>
    </source>
</evidence>
<reference evidence="2 3" key="1">
    <citation type="submission" date="2023-07" db="EMBL/GenBank/DDBJ databases">
        <title>Genomic Encyclopedia of Type Strains, Phase IV (KMG-IV): sequencing the most valuable type-strain genomes for metagenomic binning, comparative biology and taxonomic classification.</title>
        <authorList>
            <person name="Goeker M."/>
        </authorList>
    </citation>
    <scope>NUCLEOTIDE SEQUENCE [LARGE SCALE GENOMIC DNA]</scope>
    <source>
        <strain evidence="2 3">DSM 14914</strain>
    </source>
</reference>
<organism evidence="2 3">
    <name type="scientific">Paenibacillus brasilensis</name>
    <dbReference type="NCBI Taxonomy" id="128574"/>
    <lineage>
        <taxon>Bacteria</taxon>
        <taxon>Bacillati</taxon>
        <taxon>Bacillota</taxon>
        <taxon>Bacilli</taxon>
        <taxon>Bacillales</taxon>
        <taxon>Paenibacillaceae</taxon>
        <taxon>Paenibacillus</taxon>
    </lineage>
</organism>
<accession>A0ABU0L0I0</accession>
<dbReference type="Proteomes" id="UP001242811">
    <property type="component" value="Unassembled WGS sequence"/>
</dbReference>
<name>A0ABU0L0I0_9BACL</name>
<dbReference type="EMBL" id="JAUSWA010000020">
    <property type="protein sequence ID" value="MDQ0495198.1"/>
    <property type="molecule type" value="Genomic_DNA"/>
</dbReference>
<dbReference type="InterPro" id="IPR018060">
    <property type="entry name" value="HTH_AraC"/>
</dbReference>
<gene>
    <name evidence="2" type="ORF">QOZ95_003376</name>
</gene>
<comment type="caution">
    <text evidence="2">The sequence shown here is derived from an EMBL/GenBank/DDBJ whole genome shotgun (WGS) entry which is preliminary data.</text>
</comment>
<protein>
    <submittedName>
        <fullName evidence="2">YesN/AraC family two-component response regulator</fullName>
    </submittedName>
</protein>
<keyword evidence="3" id="KW-1185">Reference proteome</keyword>
<dbReference type="PROSITE" id="PS01124">
    <property type="entry name" value="HTH_ARAC_FAMILY_2"/>
    <property type="match status" value="1"/>
</dbReference>
<sequence length="40" mass="4834">MNSDYLGKIFKKVTGENFSHYVNRYRIERAAEHIFGRRET</sequence>
<evidence type="ECO:0000313" key="3">
    <source>
        <dbReference type="Proteomes" id="UP001242811"/>
    </source>
</evidence>
<dbReference type="Gene3D" id="1.10.10.60">
    <property type="entry name" value="Homeodomain-like"/>
    <property type="match status" value="1"/>
</dbReference>